<dbReference type="EMBL" id="CAJPDS010000066">
    <property type="protein sequence ID" value="CAF9933112.1"/>
    <property type="molecule type" value="Genomic_DNA"/>
</dbReference>
<keyword evidence="2 5" id="KW-0547">Nucleotide-binding</keyword>
<dbReference type="Gene3D" id="3.40.50.620">
    <property type="entry name" value="HUPs"/>
    <property type="match status" value="1"/>
</dbReference>
<dbReference type="Gene3D" id="3.60.20.10">
    <property type="entry name" value="Glutamine Phosphoribosylpyrophosphate, subunit 1, domain 1"/>
    <property type="match status" value="1"/>
</dbReference>
<dbReference type="SUPFAM" id="SSF52402">
    <property type="entry name" value="Adenine nucleotide alpha hydrolases-like"/>
    <property type="match status" value="1"/>
</dbReference>
<dbReference type="InterPro" id="IPR051786">
    <property type="entry name" value="ASN_synthetase/amidase"/>
</dbReference>
<dbReference type="InterPro" id="IPR001962">
    <property type="entry name" value="Asn_synthase"/>
</dbReference>
<dbReference type="PANTHER" id="PTHR43284:SF1">
    <property type="entry name" value="ASPARAGINE SYNTHETASE"/>
    <property type="match status" value="1"/>
</dbReference>
<dbReference type="PANTHER" id="PTHR43284">
    <property type="entry name" value="ASPARAGINE SYNTHETASE (GLUTAMINE-HYDROLYZING)"/>
    <property type="match status" value="1"/>
</dbReference>
<dbReference type="Proteomes" id="UP000664521">
    <property type="component" value="Unassembled WGS sequence"/>
</dbReference>
<evidence type="ECO:0000256" key="5">
    <source>
        <dbReference type="PIRNR" id="PIRNR001589"/>
    </source>
</evidence>
<evidence type="ECO:0000256" key="2">
    <source>
        <dbReference type="ARBA" id="ARBA00022741"/>
    </source>
</evidence>
<evidence type="ECO:0000259" key="7">
    <source>
        <dbReference type="PROSITE" id="PS51278"/>
    </source>
</evidence>
<feature type="binding site" evidence="6">
    <location>
        <position position="120"/>
    </location>
    <ligand>
        <name>L-glutamine</name>
        <dbReference type="ChEBI" id="CHEBI:58359"/>
    </ligand>
</feature>
<evidence type="ECO:0000313" key="9">
    <source>
        <dbReference type="Proteomes" id="UP000664521"/>
    </source>
</evidence>
<proteinExistence type="inferred from homology"/>
<dbReference type="Pfam" id="PF00733">
    <property type="entry name" value="Asn_synthase"/>
    <property type="match status" value="1"/>
</dbReference>
<dbReference type="PROSITE" id="PS51278">
    <property type="entry name" value="GATASE_TYPE_2"/>
    <property type="match status" value="1"/>
</dbReference>
<dbReference type="InterPro" id="IPR014729">
    <property type="entry name" value="Rossmann-like_a/b/a_fold"/>
</dbReference>
<dbReference type="GO" id="GO:0005524">
    <property type="term" value="F:ATP binding"/>
    <property type="evidence" value="ECO:0007669"/>
    <property type="project" value="UniProtKB-KW"/>
</dbReference>
<evidence type="ECO:0000256" key="3">
    <source>
        <dbReference type="ARBA" id="ARBA00022840"/>
    </source>
</evidence>
<comment type="caution">
    <text evidence="8">The sequence shown here is derived from an EMBL/GenBank/DDBJ whole genome shotgun (WGS) entry which is preliminary data.</text>
</comment>
<accession>A0A8H3IM67</accession>
<dbReference type="GO" id="GO:0004066">
    <property type="term" value="F:asparagine synthase (glutamine-hydrolyzing) activity"/>
    <property type="evidence" value="ECO:0007669"/>
    <property type="project" value="InterPro"/>
</dbReference>
<sequence>MCGITASIALVGRQDASPKGGDPLSNAVWAESLSQQLANSLATIHHRGPDSNSKWISHDGLVGLGNTRLQINDLTPTGEQPFRNSDQTITAVVNGEIYNHEALRQEILDKTNYTFRGRSDCECVLALYEHYGVSFLSKLNGEYAFCIYDSRKQIVLAAKDRSGVKPLYWTVTGERLLIASEAKALQPLGWKAEWDIRSLRDAGWNTEDRTLFRGLEKAIIEHRSEEEMIGGLRTRLLEAVRIRLQADVPVGVYLSGGIDSSVIAGMAKHLLDSGQAKLGSEGDEQKLTCLSLSFAKGSGYDESGKSPPECSLGVKFHKVVVDEEQLAADFEEATWFCEQHYFELGFVAKHTLSRFTKDVGLKVVLNGQGADEFLGGYPTYLADFLSEPDQSWSQNELGEDTRIQKLGEVESALLKPRMSYSPAPAYAEVYDLIPFSTWTKRYGDNDIGVTLAENVDERTREYMRTKWHPLNSALYTWYKCHLPNLLLTCIGDRTEMSNSIEGRTPFLDHHVVEYVNSVPPSLKIKYDTATDKLVEKAILREAAKPFITDELYHRKKQPYASPVVHPVGGPLNRLMSRLITRENVEGLGFLDWNRVDAMVETAFGTQDKAMMGVIFVIAQWVVLSKRFDMPSSRESGMLF</sequence>
<dbReference type="AlphaFoldDB" id="A0A8H3IM67"/>
<feature type="domain" description="Glutamine amidotransferase type-2" evidence="7">
    <location>
        <begin position="2"/>
        <end position="210"/>
    </location>
</feature>
<dbReference type="InterPro" id="IPR006426">
    <property type="entry name" value="Asn_synth_AEB"/>
</dbReference>
<dbReference type="CDD" id="cd00712">
    <property type="entry name" value="AsnB"/>
    <property type="match status" value="1"/>
</dbReference>
<dbReference type="OrthoDB" id="409189at2759"/>
<dbReference type="CDD" id="cd01991">
    <property type="entry name" value="Asn_synthase_B_C"/>
    <property type="match status" value="1"/>
</dbReference>
<protein>
    <recommendedName>
        <fullName evidence="7">Glutamine amidotransferase type-2 domain-containing protein</fullName>
    </recommendedName>
</protein>
<dbReference type="SUPFAM" id="SSF56235">
    <property type="entry name" value="N-terminal nucleophile aminohydrolases (Ntn hydrolases)"/>
    <property type="match status" value="1"/>
</dbReference>
<keyword evidence="3 5" id="KW-0067">ATP-binding</keyword>
<comment type="similarity">
    <text evidence="1">Belongs to the asparagine synthetase family.</text>
</comment>
<keyword evidence="9" id="KW-1185">Reference proteome</keyword>
<organism evidence="8 9">
    <name type="scientific">Heterodermia speciosa</name>
    <dbReference type="NCBI Taxonomy" id="116794"/>
    <lineage>
        <taxon>Eukaryota</taxon>
        <taxon>Fungi</taxon>
        <taxon>Dikarya</taxon>
        <taxon>Ascomycota</taxon>
        <taxon>Pezizomycotina</taxon>
        <taxon>Lecanoromycetes</taxon>
        <taxon>OSLEUM clade</taxon>
        <taxon>Lecanoromycetidae</taxon>
        <taxon>Caliciales</taxon>
        <taxon>Physciaceae</taxon>
        <taxon>Heterodermia</taxon>
    </lineage>
</organism>
<keyword evidence="4" id="KW-0315">Glutamine amidotransferase</keyword>
<dbReference type="GO" id="GO:0006529">
    <property type="term" value="P:asparagine biosynthetic process"/>
    <property type="evidence" value="ECO:0007669"/>
    <property type="project" value="InterPro"/>
</dbReference>
<evidence type="ECO:0000256" key="4">
    <source>
        <dbReference type="ARBA" id="ARBA00022962"/>
    </source>
</evidence>
<dbReference type="Pfam" id="PF13537">
    <property type="entry name" value="GATase_7"/>
    <property type="match status" value="1"/>
</dbReference>
<evidence type="ECO:0000256" key="6">
    <source>
        <dbReference type="PIRSR" id="PIRSR001589-2"/>
    </source>
</evidence>
<evidence type="ECO:0000256" key="1">
    <source>
        <dbReference type="ARBA" id="ARBA00005752"/>
    </source>
</evidence>
<evidence type="ECO:0000313" key="8">
    <source>
        <dbReference type="EMBL" id="CAF9933112.1"/>
    </source>
</evidence>
<dbReference type="NCBIfam" id="TIGR01536">
    <property type="entry name" value="asn_synth_AEB"/>
    <property type="match status" value="1"/>
</dbReference>
<dbReference type="InterPro" id="IPR033738">
    <property type="entry name" value="AsnB_N"/>
</dbReference>
<gene>
    <name evidence="8" type="ORF">HETSPECPRED_008540</name>
</gene>
<dbReference type="InterPro" id="IPR017932">
    <property type="entry name" value="GATase_2_dom"/>
</dbReference>
<dbReference type="PIRSF" id="PIRSF001589">
    <property type="entry name" value="Asn_synthetase_glu-h"/>
    <property type="match status" value="1"/>
</dbReference>
<dbReference type="InterPro" id="IPR029055">
    <property type="entry name" value="Ntn_hydrolases_N"/>
</dbReference>
<reference evidence="8" key="1">
    <citation type="submission" date="2021-03" db="EMBL/GenBank/DDBJ databases">
        <authorList>
            <person name="Tagirdzhanova G."/>
        </authorList>
    </citation>
    <scope>NUCLEOTIDE SEQUENCE</scope>
</reference>
<name>A0A8H3IM67_9LECA</name>